<dbReference type="AlphaFoldDB" id="A0A4Y7JJQ7"/>
<sequence length="77" mass="8547">MGDQSELHVIIFDESMLSVRYGAHKPACTLKVSQENCSSGMMLSRSALSKYLMKPVNDGRLRITGEASPRSTKKDWA</sequence>
<accession>A0A4Y7JJQ7</accession>
<organism evidence="1 2">
    <name type="scientific">Papaver somniferum</name>
    <name type="common">Opium poppy</name>
    <dbReference type="NCBI Taxonomy" id="3469"/>
    <lineage>
        <taxon>Eukaryota</taxon>
        <taxon>Viridiplantae</taxon>
        <taxon>Streptophyta</taxon>
        <taxon>Embryophyta</taxon>
        <taxon>Tracheophyta</taxon>
        <taxon>Spermatophyta</taxon>
        <taxon>Magnoliopsida</taxon>
        <taxon>Ranunculales</taxon>
        <taxon>Papaveraceae</taxon>
        <taxon>Papaveroideae</taxon>
        <taxon>Papaver</taxon>
    </lineage>
</organism>
<evidence type="ECO:0000313" key="2">
    <source>
        <dbReference type="Proteomes" id="UP000316621"/>
    </source>
</evidence>
<dbReference type="EMBL" id="CM010719">
    <property type="protein sequence ID" value="RZC60786.1"/>
    <property type="molecule type" value="Genomic_DNA"/>
</dbReference>
<evidence type="ECO:0000313" key="1">
    <source>
        <dbReference type="EMBL" id="RZC60786.1"/>
    </source>
</evidence>
<name>A0A4Y7JJQ7_PAPSO</name>
<keyword evidence="2" id="KW-1185">Reference proteome</keyword>
<gene>
    <name evidence="1" type="ORF">C5167_022548</name>
</gene>
<proteinExistence type="predicted"/>
<protein>
    <submittedName>
        <fullName evidence="1">Uncharacterized protein</fullName>
    </submittedName>
</protein>
<dbReference type="Gramene" id="RZC60786">
    <property type="protein sequence ID" value="RZC60786"/>
    <property type="gene ID" value="C5167_022548"/>
</dbReference>
<dbReference type="Proteomes" id="UP000316621">
    <property type="component" value="Chromosome 5"/>
</dbReference>
<reference evidence="1 2" key="1">
    <citation type="journal article" date="2018" name="Science">
        <title>The opium poppy genome and morphinan production.</title>
        <authorList>
            <person name="Guo L."/>
            <person name="Winzer T."/>
            <person name="Yang X."/>
            <person name="Li Y."/>
            <person name="Ning Z."/>
            <person name="He Z."/>
            <person name="Teodor R."/>
            <person name="Lu Y."/>
            <person name="Bowser T.A."/>
            <person name="Graham I.A."/>
            <person name="Ye K."/>
        </authorList>
    </citation>
    <scope>NUCLEOTIDE SEQUENCE [LARGE SCALE GENOMIC DNA]</scope>
    <source>
        <strain evidence="2">cv. HN1</strain>
        <tissue evidence="1">Leaves</tissue>
    </source>
</reference>